<reference evidence="4" key="2">
    <citation type="submission" date="2023-06" db="EMBL/GenBank/DDBJ databases">
        <authorList>
            <consortium name="Lawrence Berkeley National Laboratory"/>
            <person name="Haridas S."/>
            <person name="Hensen N."/>
            <person name="Bonometti L."/>
            <person name="Westerberg I."/>
            <person name="Brannstrom I.O."/>
            <person name="Guillou S."/>
            <person name="Cros-Aarteil S."/>
            <person name="Calhoun S."/>
            <person name="Kuo A."/>
            <person name="Mondo S."/>
            <person name="Pangilinan J."/>
            <person name="Riley R."/>
            <person name="Labutti K."/>
            <person name="Andreopoulos B."/>
            <person name="Lipzen A."/>
            <person name="Chen C."/>
            <person name="Yanf M."/>
            <person name="Daum C."/>
            <person name="Ng V."/>
            <person name="Clum A."/>
            <person name="Steindorff A."/>
            <person name="Ohm R."/>
            <person name="Martin F."/>
            <person name="Silar P."/>
            <person name="Natvig D."/>
            <person name="Lalanne C."/>
            <person name="Gautier V."/>
            <person name="Ament-Velasquez S.L."/>
            <person name="Kruys A."/>
            <person name="Hutchinson M.I."/>
            <person name="Powell A.J."/>
            <person name="Barry K."/>
            <person name="Miller A.N."/>
            <person name="Grigoriev I.V."/>
            <person name="Debuchy R."/>
            <person name="Gladieux P."/>
            <person name="Thoren M.H."/>
            <person name="Johannesson H."/>
        </authorList>
    </citation>
    <scope>NUCLEOTIDE SEQUENCE</scope>
    <source>
        <strain evidence="4">CBS 958.72</strain>
    </source>
</reference>
<feature type="compositionally biased region" description="Polar residues" evidence="2">
    <location>
        <begin position="87"/>
        <end position="97"/>
    </location>
</feature>
<gene>
    <name evidence="4" type="ORF">B0T24DRAFT_597506</name>
</gene>
<evidence type="ECO:0000256" key="1">
    <source>
        <dbReference type="PROSITE-ProRule" id="PRU00176"/>
    </source>
</evidence>
<protein>
    <recommendedName>
        <fullName evidence="3">RRM domain-containing protein</fullName>
    </recommendedName>
</protein>
<evidence type="ECO:0000313" key="4">
    <source>
        <dbReference type="EMBL" id="KAK3365738.1"/>
    </source>
</evidence>
<keyword evidence="5" id="KW-1185">Reference proteome</keyword>
<feature type="region of interest" description="Disordered" evidence="2">
    <location>
        <begin position="104"/>
        <end position="123"/>
    </location>
</feature>
<dbReference type="PROSITE" id="PS50102">
    <property type="entry name" value="RRM"/>
    <property type="match status" value="1"/>
</dbReference>
<dbReference type="GO" id="GO:0003723">
    <property type="term" value="F:RNA binding"/>
    <property type="evidence" value="ECO:0007669"/>
    <property type="project" value="UniProtKB-UniRule"/>
</dbReference>
<evidence type="ECO:0000259" key="3">
    <source>
        <dbReference type="PROSITE" id="PS50102"/>
    </source>
</evidence>
<dbReference type="SUPFAM" id="SSF54928">
    <property type="entry name" value="RNA-binding domain, RBD"/>
    <property type="match status" value="1"/>
</dbReference>
<dbReference type="AlphaFoldDB" id="A0AAE0JWR3"/>
<evidence type="ECO:0000256" key="2">
    <source>
        <dbReference type="SAM" id="MobiDB-lite"/>
    </source>
</evidence>
<evidence type="ECO:0000313" key="5">
    <source>
        <dbReference type="Proteomes" id="UP001287356"/>
    </source>
</evidence>
<accession>A0AAE0JWR3</accession>
<dbReference type="EMBL" id="JAULSN010000008">
    <property type="protein sequence ID" value="KAK3365738.1"/>
    <property type="molecule type" value="Genomic_DNA"/>
</dbReference>
<feature type="region of interest" description="Disordered" evidence="2">
    <location>
        <begin position="56"/>
        <end position="97"/>
    </location>
</feature>
<dbReference type="InterPro" id="IPR035979">
    <property type="entry name" value="RBD_domain_sf"/>
</dbReference>
<reference evidence="4" key="1">
    <citation type="journal article" date="2023" name="Mol. Phylogenet. Evol.">
        <title>Genome-scale phylogeny and comparative genomics of the fungal order Sordariales.</title>
        <authorList>
            <person name="Hensen N."/>
            <person name="Bonometti L."/>
            <person name="Westerberg I."/>
            <person name="Brannstrom I.O."/>
            <person name="Guillou S."/>
            <person name="Cros-Aarteil S."/>
            <person name="Calhoun S."/>
            <person name="Haridas S."/>
            <person name="Kuo A."/>
            <person name="Mondo S."/>
            <person name="Pangilinan J."/>
            <person name="Riley R."/>
            <person name="LaButti K."/>
            <person name="Andreopoulos B."/>
            <person name="Lipzen A."/>
            <person name="Chen C."/>
            <person name="Yan M."/>
            <person name="Daum C."/>
            <person name="Ng V."/>
            <person name="Clum A."/>
            <person name="Steindorff A."/>
            <person name="Ohm R.A."/>
            <person name="Martin F."/>
            <person name="Silar P."/>
            <person name="Natvig D.O."/>
            <person name="Lalanne C."/>
            <person name="Gautier V."/>
            <person name="Ament-Velasquez S.L."/>
            <person name="Kruys A."/>
            <person name="Hutchinson M.I."/>
            <person name="Powell A.J."/>
            <person name="Barry K."/>
            <person name="Miller A.N."/>
            <person name="Grigoriev I.V."/>
            <person name="Debuchy R."/>
            <person name="Gladieux P."/>
            <person name="Hiltunen Thoren M."/>
            <person name="Johannesson H."/>
        </authorList>
    </citation>
    <scope>NUCLEOTIDE SEQUENCE</scope>
    <source>
        <strain evidence="4">CBS 958.72</strain>
    </source>
</reference>
<name>A0AAE0JWR3_9PEZI</name>
<feature type="region of interest" description="Disordered" evidence="2">
    <location>
        <begin position="158"/>
        <end position="190"/>
    </location>
</feature>
<dbReference type="InterPro" id="IPR000504">
    <property type="entry name" value="RRM_dom"/>
</dbReference>
<dbReference type="SMART" id="SM00360">
    <property type="entry name" value="RRM"/>
    <property type="match status" value="1"/>
</dbReference>
<sequence length="346" mass="38317">MFMVTSSALGHWVMLTSSQRAMVLRQVRRTCLRTTDYSLRCQTPLWQSLYAEKTRDPRAASRVNRVPNSGDAQRLDSRQPRFGHVSKPSNSDTSFSHGVFTSNISGFADRHPRRGGNIPGIKHATNAAEPRSLYCSSEAHSPQGVAPHFQNVQAFQHAQHQNLQQEQNGASSPFYSPQSPSSSYSGMPGQMHVQMQTTSPVSMAPGFVIGTRRTVHLGSIPPGTAAEEILGHVRSGQIESVRLLPDKNCALISFLDASSATHFHSDAILKKLCIKGQDIKIGWGNAVLDPPPLSEVRDRYPILLWVRGATIRRLGREIRYRSRYSMSMSMSMSMPPGHSDRSRSLL</sequence>
<proteinExistence type="predicted"/>
<feature type="domain" description="RRM" evidence="3">
    <location>
        <begin position="213"/>
        <end position="286"/>
    </location>
</feature>
<dbReference type="Gene3D" id="3.30.70.330">
    <property type="match status" value="1"/>
</dbReference>
<keyword evidence="1" id="KW-0694">RNA-binding</keyword>
<dbReference type="InterPro" id="IPR012677">
    <property type="entry name" value="Nucleotide-bd_a/b_plait_sf"/>
</dbReference>
<dbReference type="Proteomes" id="UP001287356">
    <property type="component" value="Unassembled WGS sequence"/>
</dbReference>
<comment type="caution">
    <text evidence="4">The sequence shown here is derived from an EMBL/GenBank/DDBJ whole genome shotgun (WGS) entry which is preliminary data.</text>
</comment>
<organism evidence="4 5">
    <name type="scientific">Lasiosphaeria ovina</name>
    <dbReference type="NCBI Taxonomy" id="92902"/>
    <lineage>
        <taxon>Eukaryota</taxon>
        <taxon>Fungi</taxon>
        <taxon>Dikarya</taxon>
        <taxon>Ascomycota</taxon>
        <taxon>Pezizomycotina</taxon>
        <taxon>Sordariomycetes</taxon>
        <taxon>Sordariomycetidae</taxon>
        <taxon>Sordariales</taxon>
        <taxon>Lasiosphaeriaceae</taxon>
        <taxon>Lasiosphaeria</taxon>
    </lineage>
</organism>